<dbReference type="EMBL" id="JAPQER010000004">
    <property type="protein sequence ID" value="MCY6485015.1"/>
    <property type="molecule type" value="Genomic_DNA"/>
</dbReference>
<dbReference type="SUPFAM" id="SSF46767">
    <property type="entry name" value="Methylated DNA-protein cysteine methyltransferase, C-terminal domain"/>
    <property type="match status" value="1"/>
</dbReference>
<protein>
    <recommendedName>
        <fullName evidence="8">Methylated-DNA--protein-cysteine methyltransferase</fullName>
        <ecNumber evidence="8">2.1.1.63</ecNumber>
    </recommendedName>
    <alternativeName>
        <fullName evidence="8">6-O-methylguanine-DNA methyltransferase</fullName>
        <shortName evidence="8">MGMT</shortName>
    </alternativeName>
    <alternativeName>
        <fullName evidence="8">O-6-methylguanine-DNA-alkyltransferase</fullName>
    </alternativeName>
</protein>
<dbReference type="InterPro" id="IPR001497">
    <property type="entry name" value="MethylDNA_cys_MeTrfase_AS"/>
</dbReference>
<dbReference type="EC" id="2.1.1.63" evidence="8"/>
<reference evidence="11" key="1">
    <citation type="submission" date="2022-12" db="EMBL/GenBank/DDBJ databases">
        <authorList>
            <person name="Wang J."/>
        </authorList>
    </citation>
    <scope>NUCLEOTIDE SEQUENCE</scope>
    <source>
        <strain evidence="11">HY-45-18</strain>
    </source>
</reference>
<evidence type="ECO:0000256" key="1">
    <source>
        <dbReference type="ARBA" id="ARBA00001286"/>
    </source>
</evidence>
<dbReference type="Proteomes" id="UP001078443">
    <property type="component" value="Unassembled WGS sequence"/>
</dbReference>
<evidence type="ECO:0000256" key="4">
    <source>
        <dbReference type="ARBA" id="ARBA00022679"/>
    </source>
</evidence>
<keyword evidence="6 8" id="KW-0234">DNA repair</keyword>
<keyword evidence="3 8" id="KW-0489">Methyltransferase</keyword>
<evidence type="ECO:0000259" key="9">
    <source>
        <dbReference type="Pfam" id="PF01035"/>
    </source>
</evidence>
<dbReference type="SUPFAM" id="SSF53155">
    <property type="entry name" value="Methylated DNA-protein cysteine methyltransferase domain"/>
    <property type="match status" value="1"/>
</dbReference>
<dbReference type="Pfam" id="PF02870">
    <property type="entry name" value="Methyltransf_1N"/>
    <property type="match status" value="1"/>
</dbReference>
<feature type="domain" description="Methylguanine DNA methyltransferase ribonuclease-like" evidence="10">
    <location>
        <begin position="4"/>
        <end position="66"/>
    </location>
</feature>
<evidence type="ECO:0000313" key="12">
    <source>
        <dbReference type="Proteomes" id="UP001078443"/>
    </source>
</evidence>
<evidence type="ECO:0000256" key="5">
    <source>
        <dbReference type="ARBA" id="ARBA00022763"/>
    </source>
</evidence>
<keyword evidence="5 8" id="KW-0227">DNA damage</keyword>
<feature type="domain" description="Methylated-DNA-[protein]-cysteine S-methyltransferase DNA binding" evidence="9">
    <location>
        <begin position="72"/>
        <end position="151"/>
    </location>
</feature>
<keyword evidence="4 8" id="KW-0808">Transferase</keyword>
<name>A0ABT4D436_9CLOT</name>
<sequence>MDKVYKAYYKSPIGVIEIKGTEKGILSVICSEKIESFGDVPLPLKEAYAQLDEYFKGKRKEFSLNLLMEGTEFQKKVWNELAKISYAKTVSYKYIAEAIGDGKACRAVGSANGKNKFWIILPCHRVIGSNGKLTGYAGGIWRKEWLLNHEKQFS</sequence>
<feature type="active site" description="Nucleophile; methyl group acceptor" evidence="8">
    <location>
        <position position="123"/>
    </location>
</feature>
<dbReference type="Pfam" id="PF01035">
    <property type="entry name" value="DNA_binding_1"/>
    <property type="match status" value="1"/>
</dbReference>
<comment type="subcellular location">
    <subcellularLocation>
        <location evidence="8">Cytoplasm</location>
    </subcellularLocation>
</comment>
<comment type="catalytic activity">
    <reaction evidence="7 8">
        <text>a 6-O-methyl-2'-deoxyguanosine in DNA + L-cysteinyl-[protein] = S-methyl-L-cysteinyl-[protein] + a 2'-deoxyguanosine in DNA</text>
        <dbReference type="Rhea" id="RHEA:24000"/>
        <dbReference type="Rhea" id="RHEA-COMP:10131"/>
        <dbReference type="Rhea" id="RHEA-COMP:10132"/>
        <dbReference type="Rhea" id="RHEA-COMP:11367"/>
        <dbReference type="Rhea" id="RHEA-COMP:11368"/>
        <dbReference type="ChEBI" id="CHEBI:29950"/>
        <dbReference type="ChEBI" id="CHEBI:82612"/>
        <dbReference type="ChEBI" id="CHEBI:85445"/>
        <dbReference type="ChEBI" id="CHEBI:85448"/>
        <dbReference type="EC" id="2.1.1.63"/>
    </reaction>
</comment>
<evidence type="ECO:0000256" key="3">
    <source>
        <dbReference type="ARBA" id="ARBA00022603"/>
    </source>
</evidence>
<evidence type="ECO:0000256" key="2">
    <source>
        <dbReference type="ARBA" id="ARBA00022490"/>
    </source>
</evidence>
<comment type="miscellaneous">
    <text evidence="8">This enzyme catalyzes only one turnover and therefore is not strictly catalytic. According to one definition, an enzyme is a biocatalyst that acts repeatedly and over many reaction cycles.</text>
</comment>
<accession>A0ABT4D436</accession>
<dbReference type="RefSeq" id="WP_268041331.1">
    <property type="nucleotide sequence ID" value="NZ_JAPQER010000004.1"/>
</dbReference>
<dbReference type="InterPro" id="IPR014048">
    <property type="entry name" value="MethylDNA_cys_MeTrfase_DNA-bd"/>
</dbReference>
<keyword evidence="2 8" id="KW-0963">Cytoplasm</keyword>
<dbReference type="CDD" id="cd06445">
    <property type="entry name" value="ATase"/>
    <property type="match status" value="1"/>
</dbReference>
<dbReference type="PANTHER" id="PTHR10815:SF13">
    <property type="entry name" value="METHYLATED-DNA--PROTEIN-CYSTEINE METHYLTRANSFERASE"/>
    <property type="match status" value="1"/>
</dbReference>
<keyword evidence="12" id="KW-1185">Reference proteome</keyword>
<organism evidence="11 12">
    <name type="scientific">Clostridium aestuarii</name>
    <dbReference type="NCBI Taxonomy" id="338193"/>
    <lineage>
        <taxon>Bacteria</taxon>
        <taxon>Bacillati</taxon>
        <taxon>Bacillota</taxon>
        <taxon>Clostridia</taxon>
        <taxon>Eubacteriales</taxon>
        <taxon>Clostridiaceae</taxon>
        <taxon>Clostridium</taxon>
    </lineage>
</organism>
<evidence type="ECO:0000256" key="7">
    <source>
        <dbReference type="ARBA" id="ARBA00049348"/>
    </source>
</evidence>
<gene>
    <name evidence="11" type="ORF">OW763_11735</name>
</gene>
<dbReference type="PANTHER" id="PTHR10815">
    <property type="entry name" value="METHYLATED-DNA--PROTEIN-CYSTEINE METHYLTRANSFERASE"/>
    <property type="match status" value="1"/>
</dbReference>
<dbReference type="InterPro" id="IPR036631">
    <property type="entry name" value="MGMT_N_sf"/>
</dbReference>
<evidence type="ECO:0000313" key="11">
    <source>
        <dbReference type="EMBL" id="MCY6485015.1"/>
    </source>
</evidence>
<dbReference type="InterPro" id="IPR036217">
    <property type="entry name" value="MethylDNA_cys_MeTrfase_DNAb"/>
</dbReference>
<dbReference type="InterPro" id="IPR023546">
    <property type="entry name" value="MGMT"/>
</dbReference>
<comment type="similarity">
    <text evidence="8">Belongs to the MGMT family.</text>
</comment>
<evidence type="ECO:0000256" key="6">
    <source>
        <dbReference type="ARBA" id="ARBA00023204"/>
    </source>
</evidence>
<comment type="caution">
    <text evidence="11">The sequence shown here is derived from an EMBL/GenBank/DDBJ whole genome shotgun (WGS) entry which is preliminary data.</text>
</comment>
<dbReference type="InterPro" id="IPR008332">
    <property type="entry name" value="MethylG_MeTrfase_N"/>
</dbReference>
<dbReference type="Gene3D" id="1.10.10.10">
    <property type="entry name" value="Winged helix-like DNA-binding domain superfamily/Winged helix DNA-binding domain"/>
    <property type="match status" value="1"/>
</dbReference>
<evidence type="ECO:0000256" key="8">
    <source>
        <dbReference type="HAMAP-Rule" id="MF_00772"/>
    </source>
</evidence>
<proteinExistence type="inferred from homology"/>
<dbReference type="Gene3D" id="3.30.160.70">
    <property type="entry name" value="Methylated DNA-protein cysteine methyltransferase domain"/>
    <property type="match status" value="1"/>
</dbReference>
<dbReference type="InterPro" id="IPR036388">
    <property type="entry name" value="WH-like_DNA-bd_sf"/>
</dbReference>
<evidence type="ECO:0000259" key="10">
    <source>
        <dbReference type="Pfam" id="PF02870"/>
    </source>
</evidence>
<comment type="catalytic activity">
    <reaction evidence="1 8">
        <text>a 4-O-methyl-thymidine in DNA + L-cysteinyl-[protein] = a thymidine in DNA + S-methyl-L-cysteinyl-[protein]</text>
        <dbReference type="Rhea" id="RHEA:53428"/>
        <dbReference type="Rhea" id="RHEA-COMP:10131"/>
        <dbReference type="Rhea" id="RHEA-COMP:10132"/>
        <dbReference type="Rhea" id="RHEA-COMP:13555"/>
        <dbReference type="Rhea" id="RHEA-COMP:13556"/>
        <dbReference type="ChEBI" id="CHEBI:29950"/>
        <dbReference type="ChEBI" id="CHEBI:82612"/>
        <dbReference type="ChEBI" id="CHEBI:137386"/>
        <dbReference type="ChEBI" id="CHEBI:137387"/>
        <dbReference type="EC" id="2.1.1.63"/>
    </reaction>
</comment>
<comment type="function">
    <text evidence="8">Involved in the cellular defense against the biological effects of O6-methylguanine (O6-MeG) and O4-methylthymine (O4-MeT) in DNA. Repairs the methylated nucleobase in DNA by stoichiometrically transferring the methyl group to a cysteine residue in the enzyme. This is a suicide reaction: the enzyme is irreversibly inactivated.</text>
</comment>
<dbReference type="NCBIfam" id="TIGR00589">
    <property type="entry name" value="ogt"/>
    <property type="match status" value="1"/>
</dbReference>
<dbReference type="PROSITE" id="PS00374">
    <property type="entry name" value="MGMT"/>
    <property type="match status" value="1"/>
</dbReference>
<dbReference type="HAMAP" id="MF_00772">
    <property type="entry name" value="OGT"/>
    <property type="match status" value="1"/>
</dbReference>